<accession>A0A2U1E5Q3</accession>
<dbReference type="PANTHER" id="PTHR33392:SF6">
    <property type="entry name" value="POLYISOPRENYL-TEICHOIC ACID--PEPTIDOGLYCAN TEICHOIC ACID TRANSFERASE TAGU"/>
    <property type="match status" value="1"/>
</dbReference>
<dbReference type="RefSeq" id="WP_165803563.1">
    <property type="nucleotide sequence ID" value="NZ_QEKV01000002.1"/>
</dbReference>
<dbReference type="Gene3D" id="3.40.630.190">
    <property type="entry name" value="LCP protein"/>
    <property type="match status" value="1"/>
</dbReference>
<dbReference type="PANTHER" id="PTHR33392">
    <property type="entry name" value="POLYISOPRENYL-TEICHOIC ACID--PEPTIDOGLYCAN TEICHOIC ACID TRANSFERASE TAGU"/>
    <property type="match status" value="1"/>
</dbReference>
<feature type="domain" description="Cell envelope-related transcriptional attenuator" evidence="3">
    <location>
        <begin position="94"/>
        <end position="250"/>
    </location>
</feature>
<organism evidence="4 5">
    <name type="scientific">Ezakiella coagulans</name>
    <dbReference type="NCBI Taxonomy" id="46507"/>
    <lineage>
        <taxon>Bacteria</taxon>
        <taxon>Bacillati</taxon>
        <taxon>Bacillota</taxon>
        <taxon>Tissierellia</taxon>
        <taxon>Ezakiella</taxon>
    </lineage>
</organism>
<protein>
    <submittedName>
        <fullName evidence="4">LytR family transcriptional attenuator</fullName>
    </submittedName>
</protein>
<evidence type="ECO:0000256" key="2">
    <source>
        <dbReference type="SAM" id="SignalP"/>
    </source>
</evidence>
<dbReference type="Pfam" id="PF03816">
    <property type="entry name" value="LytR_cpsA_psr"/>
    <property type="match status" value="1"/>
</dbReference>
<name>A0A2U1E5Q3_9FIRM</name>
<comment type="similarity">
    <text evidence="1">Belongs to the LytR/CpsA/Psr (LCP) family.</text>
</comment>
<dbReference type="AlphaFoldDB" id="A0A2U1E5Q3"/>
<dbReference type="EMBL" id="QEKV01000002">
    <property type="protein sequence ID" value="PVY95276.1"/>
    <property type="molecule type" value="Genomic_DNA"/>
</dbReference>
<sequence length="329" mass="37254">MKKFKVAFITAFFAFTAFYIFAVVKNAHNPFAKYIGVESEKEKTTDEDINGSQEKEIDLEKMKKPKEEFKGEITFVVMGIDGMDLTTEEAKHQRTDTMILTRINFDTGEVRMLNLPRDTQYKFPNGNYVKLNAGHATGGSELALKYINNLTGLQVDKYAKVDYMAVKNLVDSIGGVEFEIPFRMKYLDTTKGKELSIDFKPGLQTINGQQAIEFLRWRKNSPGIPMPTDGSDISRIEHQQQFIKAVISQALSFKNVFKLPKILRVVLPNVETNIPIETILKMATSAGKIDTENIKTMTLPGHAENDAEGISYWIMNKAEADNLINENFR</sequence>
<evidence type="ECO:0000259" key="3">
    <source>
        <dbReference type="Pfam" id="PF03816"/>
    </source>
</evidence>
<evidence type="ECO:0000313" key="4">
    <source>
        <dbReference type="EMBL" id="PVY95276.1"/>
    </source>
</evidence>
<dbReference type="InterPro" id="IPR004474">
    <property type="entry name" value="LytR_CpsA_psr"/>
</dbReference>
<reference evidence="4 5" key="1">
    <citation type="submission" date="2018-04" db="EMBL/GenBank/DDBJ databases">
        <title>Genomic Encyclopedia of Type Strains, Phase IV (KMG-IV): sequencing the most valuable type-strain genomes for metagenomic binning, comparative biology and taxonomic classification.</title>
        <authorList>
            <person name="Goeker M."/>
        </authorList>
    </citation>
    <scope>NUCLEOTIDE SEQUENCE [LARGE SCALE GENOMIC DNA]</scope>
    <source>
        <strain evidence="4 5">DSM 20705</strain>
    </source>
</reference>
<evidence type="ECO:0000256" key="1">
    <source>
        <dbReference type="ARBA" id="ARBA00006068"/>
    </source>
</evidence>
<evidence type="ECO:0000313" key="5">
    <source>
        <dbReference type="Proteomes" id="UP000245793"/>
    </source>
</evidence>
<dbReference type="Proteomes" id="UP000245793">
    <property type="component" value="Unassembled WGS sequence"/>
</dbReference>
<keyword evidence="2" id="KW-0732">Signal</keyword>
<dbReference type="InterPro" id="IPR050922">
    <property type="entry name" value="LytR/CpsA/Psr_CW_biosynth"/>
</dbReference>
<gene>
    <name evidence="4" type="ORF">C7381_102165</name>
</gene>
<feature type="chain" id="PRO_5039320577" evidence="2">
    <location>
        <begin position="23"/>
        <end position="329"/>
    </location>
</feature>
<proteinExistence type="inferred from homology"/>
<feature type="signal peptide" evidence="2">
    <location>
        <begin position="1"/>
        <end position="22"/>
    </location>
</feature>
<dbReference type="NCBIfam" id="TIGR00350">
    <property type="entry name" value="lytR_cpsA_psr"/>
    <property type="match status" value="1"/>
</dbReference>
<keyword evidence="5" id="KW-1185">Reference proteome</keyword>
<comment type="caution">
    <text evidence="4">The sequence shown here is derived from an EMBL/GenBank/DDBJ whole genome shotgun (WGS) entry which is preliminary data.</text>
</comment>